<dbReference type="EMBL" id="LDZY01000001">
    <property type="protein sequence ID" value="KLU67820.1"/>
    <property type="molecule type" value="Genomic_DNA"/>
</dbReference>
<accession>A0A0J1FWN2</accession>
<keyword evidence="1" id="KW-0812">Transmembrane</keyword>
<dbReference type="RefSeq" id="WP_047808177.1">
    <property type="nucleotide sequence ID" value="NZ_LDZY01000001.1"/>
</dbReference>
<keyword evidence="1" id="KW-0472">Membrane</keyword>
<feature type="transmembrane region" description="Helical" evidence="1">
    <location>
        <begin position="58"/>
        <end position="80"/>
    </location>
</feature>
<dbReference type="STRING" id="476652.DEAC_c02260"/>
<sequence length="319" mass="35960">MDPITHGLVGIALSAFSGHTMQLNDPVFLGCTLGAMLPDLDILAHLKGRLNYLLNHRGASHSLIALTGMSLGLGTALYLIYPTTSWWTVVLWTLIGTLSHSIMDLLNSFGAELLWPFSRKKITVDMIMLTDPIISCLFLGSFMASLRSADFSRPSASFAIFFSLLYLGYRQIGRLKTRSKLMKVYSIKSRDEVKVLPAMYHPFAWNFILFQGDSVRFGIVRNQMPSICRVLPKFDKDNPSVSNALEGNLAEMFCQFTPYYHVVAHNSDSGECLVEFVDLRYWTKGDFLYTGNVYLNENGEISYEIFNHFPNQEGVLLSY</sequence>
<dbReference type="Proteomes" id="UP000036356">
    <property type="component" value="Unassembled WGS sequence"/>
</dbReference>
<protein>
    <submittedName>
        <fullName evidence="2">Inner membrane protein</fullName>
    </submittedName>
</protein>
<dbReference type="PATRIC" id="fig|476652.3.peg.223"/>
<keyword evidence="1" id="KW-1133">Transmembrane helix</keyword>
<evidence type="ECO:0000313" key="2">
    <source>
        <dbReference type="EMBL" id="KLU67820.1"/>
    </source>
</evidence>
<dbReference type="AlphaFoldDB" id="A0A0J1FWN2"/>
<dbReference type="InterPro" id="IPR053170">
    <property type="entry name" value="Transcription_regulator"/>
</dbReference>
<evidence type="ECO:0000256" key="1">
    <source>
        <dbReference type="SAM" id="Phobius"/>
    </source>
</evidence>
<dbReference type="InterPro" id="IPR007404">
    <property type="entry name" value="YdjM-like"/>
</dbReference>
<feature type="transmembrane region" description="Helical" evidence="1">
    <location>
        <begin position="86"/>
        <end position="106"/>
    </location>
</feature>
<dbReference type="PANTHER" id="PTHR40031">
    <property type="entry name" value="HYPOTHETICAL MEMBRANE SPANNING PROTEIN"/>
    <property type="match status" value="1"/>
</dbReference>
<gene>
    <name evidence="2" type="ORF">DEAC_c02260</name>
</gene>
<reference evidence="2 3" key="1">
    <citation type="submission" date="2015-06" db="EMBL/GenBank/DDBJ databases">
        <title>Draft genome of the moderately acidophilic sulfate reducer Candidatus Desulfosporosinus acididurans strain M1.</title>
        <authorList>
            <person name="Poehlein A."/>
            <person name="Petzsch P."/>
            <person name="Johnson B.D."/>
            <person name="Schloemann M."/>
            <person name="Daniel R."/>
            <person name="Muehling M."/>
        </authorList>
    </citation>
    <scope>NUCLEOTIDE SEQUENCE [LARGE SCALE GENOMIC DNA]</scope>
    <source>
        <strain evidence="2 3">M1</strain>
    </source>
</reference>
<feature type="transmembrane region" description="Helical" evidence="1">
    <location>
        <begin position="126"/>
        <end position="145"/>
    </location>
</feature>
<evidence type="ECO:0000313" key="3">
    <source>
        <dbReference type="Proteomes" id="UP000036356"/>
    </source>
</evidence>
<keyword evidence="3" id="KW-1185">Reference proteome</keyword>
<dbReference type="Pfam" id="PF04307">
    <property type="entry name" value="YdjM"/>
    <property type="match status" value="1"/>
</dbReference>
<proteinExistence type="predicted"/>
<name>A0A0J1FWN2_9FIRM</name>
<comment type="caution">
    <text evidence="2">The sequence shown here is derived from an EMBL/GenBank/DDBJ whole genome shotgun (WGS) entry which is preliminary data.</text>
</comment>
<dbReference type="PANTHER" id="PTHR40031:SF1">
    <property type="entry name" value="MEMBRANE-BOUND METAL-DEPENDENT HYDROLASE"/>
    <property type="match status" value="1"/>
</dbReference>
<feature type="transmembrane region" description="Helical" evidence="1">
    <location>
        <begin position="151"/>
        <end position="169"/>
    </location>
</feature>
<organism evidence="2 3">
    <name type="scientific">Desulfosporosinus acididurans</name>
    <dbReference type="NCBI Taxonomy" id="476652"/>
    <lineage>
        <taxon>Bacteria</taxon>
        <taxon>Bacillati</taxon>
        <taxon>Bacillota</taxon>
        <taxon>Clostridia</taxon>
        <taxon>Eubacteriales</taxon>
        <taxon>Desulfitobacteriaceae</taxon>
        <taxon>Desulfosporosinus</taxon>
    </lineage>
</organism>